<dbReference type="Proteomes" id="UP001219525">
    <property type="component" value="Unassembled WGS sequence"/>
</dbReference>
<keyword evidence="3" id="KW-1185">Reference proteome</keyword>
<feature type="chain" id="PRO_5042110741" evidence="1">
    <location>
        <begin position="21"/>
        <end position="224"/>
    </location>
</feature>
<evidence type="ECO:0000313" key="3">
    <source>
        <dbReference type="Proteomes" id="UP001219525"/>
    </source>
</evidence>
<evidence type="ECO:0000256" key="1">
    <source>
        <dbReference type="SAM" id="SignalP"/>
    </source>
</evidence>
<sequence length="224" mass="23865">MRLLRAIFVAFAGAATGVFAGRVNLADRLASCGHVKKVLGNATIEAEGKALKYTATYCPSPDAEARDNTALPERDTARLDARQTCTQCPCANGSIQCFCHDLQFADSLFISSCSNSTPPGLFVPNTADCHTVAALMTLAPSGSFGFPVMTNGFYNVPARTILTWEFQGCGFAFFNDLSSSYNICAKDLANSANALASFCTDANNIEGLFQNDGLKSVLIFPPEQ</sequence>
<protein>
    <submittedName>
        <fullName evidence="2">Uncharacterized protein</fullName>
    </submittedName>
</protein>
<dbReference type="EMBL" id="JARJCW010000008">
    <property type="protein sequence ID" value="KAJ7221299.1"/>
    <property type="molecule type" value="Genomic_DNA"/>
</dbReference>
<accession>A0AAD6VUS7</accession>
<comment type="caution">
    <text evidence="2">The sequence shown here is derived from an EMBL/GenBank/DDBJ whole genome shotgun (WGS) entry which is preliminary data.</text>
</comment>
<evidence type="ECO:0000313" key="2">
    <source>
        <dbReference type="EMBL" id="KAJ7221299.1"/>
    </source>
</evidence>
<proteinExistence type="predicted"/>
<gene>
    <name evidence="2" type="ORF">GGX14DRAFT_429404</name>
</gene>
<dbReference type="AlphaFoldDB" id="A0AAD6VUS7"/>
<keyword evidence="1" id="KW-0732">Signal</keyword>
<reference evidence="2" key="1">
    <citation type="submission" date="2023-03" db="EMBL/GenBank/DDBJ databases">
        <title>Massive genome expansion in bonnet fungi (Mycena s.s.) driven by repeated elements and novel gene families across ecological guilds.</title>
        <authorList>
            <consortium name="Lawrence Berkeley National Laboratory"/>
            <person name="Harder C.B."/>
            <person name="Miyauchi S."/>
            <person name="Viragh M."/>
            <person name="Kuo A."/>
            <person name="Thoen E."/>
            <person name="Andreopoulos B."/>
            <person name="Lu D."/>
            <person name="Skrede I."/>
            <person name="Drula E."/>
            <person name="Henrissat B."/>
            <person name="Morin E."/>
            <person name="Kohler A."/>
            <person name="Barry K."/>
            <person name="LaButti K."/>
            <person name="Morin E."/>
            <person name="Salamov A."/>
            <person name="Lipzen A."/>
            <person name="Mereny Z."/>
            <person name="Hegedus B."/>
            <person name="Baldrian P."/>
            <person name="Stursova M."/>
            <person name="Weitz H."/>
            <person name="Taylor A."/>
            <person name="Grigoriev I.V."/>
            <person name="Nagy L.G."/>
            <person name="Martin F."/>
            <person name="Kauserud H."/>
        </authorList>
    </citation>
    <scope>NUCLEOTIDE SEQUENCE</scope>
    <source>
        <strain evidence="2">9144</strain>
    </source>
</reference>
<organism evidence="2 3">
    <name type="scientific">Mycena pura</name>
    <dbReference type="NCBI Taxonomy" id="153505"/>
    <lineage>
        <taxon>Eukaryota</taxon>
        <taxon>Fungi</taxon>
        <taxon>Dikarya</taxon>
        <taxon>Basidiomycota</taxon>
        <taxon>Agaricomycotina</taxon>
        <taxon>Agaricomycetes</taxon>
        <taxon>Agaricomycetidae</taxon>
        <taxon>Agaricales</taxon>
        <taxon>Marasmiineae</taxon>
        <taxon>Mycenaceae</taxon>
        <taxon>Mycena</taxon>
    </lineage>
</organism>
<name>A0AAD6VUS7_9AGAR</name>
<feature type="signal peptide" evidence="1">
    <location>
        <begin position="1"/>
        <end position="20"/>
    </location>
</feature>